<dbReference type="NCBIfam" id="TIGR03570">
    <property type="entry name" value="NeuD_NnaD"/>
    <property type="match status" value="1"/>
</dbReference>
<sequence length="213" mass="22488">MTDTTKSKLIIIGAGGHGRVVADCAFTTGKYQEIAFLDDCYPQRKENAIWPIIGKVSEFGQYLNEAVFVVAFGNNKLRQTIQSQLKSANATIVSVIHPHSVISTRATIGLGSVVCANTTINIGANVGEGCIINTGSTIEHDCVIGEFVHISPNAALAGGITIGDLSWLGINSTIIECLTIAPNTQIGAGAVVINNTEKNSLYVGNPAKYIRTL</sequence>
<evidence type="ECO:0000256" key="1">
    <source>
        <dbReference type="ARBA" id="ARBA00007274"/>
    </source>
</evidence>
<dbReference type="Pfam" id="PF00132">
    <property type="entry name" value="Hexapep"/>
    <property type="match status" value="1"/>
</dbReference>
<accession>A0A7X0NJ86</accession>
<evidence type="ECO:0000256" key="3">
    <source>
        <dbReference type="PIRSR" id="PIRSR620019-2"/>
    </source>
</evidence>
<name>A0A7X0NJ86_9GAMM</name>
<organism evidence="5 6">
    <name type="scientific">Thalassotalea piscium</name>
    <dbReference type="NCBI Taxonomy" id="1230533"/>
    <lineage>
        <taxon>Bacteria</taxon>
        <taxon>Pseudomonadati</taxon>
        <taxon>Pseudomonadota</taxon>
        <taxon>Gammaproteobacteria</taxon>
        <taxon>Alteromonadales</taxon>
        <taxon>Colwelliaceae</taxon>
        <taxon>Thalassotalea</taxon>
    </lineage>
</organism>
<evidence type="ECO:0000259" key="4">
    <source>
        <dbReference type="Pfam" id="PF17836"/>
    </source>
</evidence>
<dbReference type="InterPro" id="IPR020019">
    <property type="entry name" value="AcTrfase_PglD-like"/>
</dbReference>
<dbReference type="PANTHER" id="PTHR43300:SF7">
    <property type="entry name" value="UDP-N-ACETYLBACILLOSAMINE N-ACETYLTRANSFERASE"/>
    <property type="match status" value="1"/>
</dbReference>
<keyword evidence="5" id="KW-0012">Acyltransferase</keyword>
<evidence type="ECO:0000313" key="6">
    <source>
        <dbReference type="Proteomes" id="UP000537141"/>
    </source>
</evidence>
<proteinExistence type="inferred from homology"/>
<dbReference type="CDD" id="cd03360">
    <property type="entry name" value="LbH_AT_putative"/>
    <property type="match status" value="1"/>
</dbReference>
<protein>
    <submittedName>
        <fullName evidence="5">Sugar O-acyltransferase (Sialic acid O-acetyltransferase NeuD family)</fullName>
    </submittedName>
</protein>
<feature type="binding site" evidence="3">
    <location>
        <position position="170"/>
    </location>
    <ligand>
        <name>acetyl-CoA</name>
        <dbReference type="ChEBI" id="CHEBI:57288"/>
    </ligand>
</feature>
<reference evidence="5 6" key="1">
    <citation type="submission" date="2020-08" db="EMBL/GenBank/DDBJ databases">
        <title>Genomic Encyclopedia of Type Strains, Phase IV (KMG-IV): sequencing the most valuable type-strain genomes for metagenomic binning, comparative biology and taxonomic classification.</title>
        <authorList>
            <person name="Goeker M."/>
        </authorList>
    </citation>
    <scope>NUCLEOTIDE SEQUENCE [LARGE SCALE GENOMIC DNA]</scope>
    <source>
        <strain evidence="5 6">DSM 26287</strain>
    </source>
</reference>
<keyword evidence="6" id="KW-1185">Reference proteome</keyword>
<feature type="domain" description="PglD N-terminal" evidence="4">
    <location>
        <begin position="8"/>
        <end position="85"/>
    </location>
</feature>
<feature type="binding site" evidence="3">
    <location>
        <position position="73"/>
    </location>
    <ligand>
        <name>substrate</name>
    </ligand>
</feature>
<dbReference type="GO" id="GO:0016746">
    <property type="term" value="F:acyltransferase activity"/>
    <property type="evidence" value="ECO:0007669"/>
    <property type="project" value="UniProtKB-KW"/>
</dbReference>
<feature type="active site" description="Proton acceptor" evidence="2">
    <location>
        <position position="140"/>
    </location>
</feature>
<comment type="similarity">
    <text evidence="1">Belongs to the transferase hexapeptide repeat family.</text>
</comment>
<dbReference type="InterPro" id="IPR041561">
    <property type="entry name" value="PglD_N"/>
</dbReference>
<feature type="site" description="Increases basicity of active site His" evidence="2">
    <location>
        <position position="141"/>
    </location>
</feature>
<dbReference type="RefSeq" id="WP_184425537.1">
    <property type="nucleotide sequence ID" value="NZ_AP027362.1"/>
</dbReference>
<dbReference type="InterPro" id="IPR011004">
    <property type="entry name" value="Trimer_LpxA-like_sf"/>
</dbReference>
<gene>
    <name evidence="5" type="ORF">HNQ55_002963</name>
</gene>
<dbReference type="EMBL" id="JACHHU010000029">
    <property type="protein sequence ID" value="MBB6544430.1"/>
    <property type="molecule type" value="Genomic_DNA"/>
</dbReference>
<dbReference type="PANTHER" id="PTHR43300">
    <property type="entry name" value="ACETYLTRANSFERASE"/>
    <property type="match status" value="1"/>
</dbReference>
<dbReference type="SUPFAM" id="SSF51161">
    <property type="entry name" value="Trimeric LpxA-like enzymes"/>
    <property type="match status" value="1"/>
</dbReference>
<keyword evidence="5" id="KW-0808">Transferase</keyword>
<comment type="caution">
    <text evidence="5">The sequence shown here is derived from an EMBL/GenBank/DDBJ whole genome shotgun (WGS) entry which is preliminary data.</text>
</comment>
<dbReference type="Gene3D" id="3.40.50.20">
    <property type="match status" value="1"/>
</dbReference>
<evidence type="ECO:0000313" key="5">
    <source>
        <dbReference type="EMBL" id="MBB6544430.1"/>
    </source>
</evidence>
<dbReference type="Proteomes" id="UP000537141">
    <property type="component" value="Unassembled WGS sequence"/>
</dbReference>
<evidence type="ECO:0000256" key="2">
    <source>
        <dbReference type="PIRSR" id="PIRSR620019-1"/>
    </source>
</evidence>
<dbReference type="InterPro" id="IPR001451">
    <property type="entry name" value="Hexapep"/>
</dbReference>
<dbReference type="AlphaFoldDB" id="A0A7X0NJ86"/>
<dbReference type="Pfam" id="PF17836">
    <property type="entry name" value="PglD_N"/>
    <property type="match status" value="1"/>
</dbReference>
<dbReference type="Gene3D" id="2.160.10.10">
    <property type="entry name" value="Hexapeptide repeat proteins"/>
    <property type="match status" value="1"/>
</dbReference>
<feature type="binding site" evidence="3">
    <location>
        <position position="149"/>
    </location>
    <ligand>
        <name>acetyl-CoA</name>
        <dbReference type="ChEBI" id="CHEBI:57288"/>
    </ligand>
</feature>
<dbReference type="InterPro" id="IPR050179">
    <property type="entry name" value="Trans_hexapeptide_repeat"/>
</dbReference>